<name>A0A3N2SDC6_9ENTR</name>
<evidence type="ECO:0000313" key="3">
    <source>
        <dbReference type="Proteomes" id="UP000268051"/>
    </source>
</evidence>
<evidence type="ECO:0000313" key="2">
    <source>
        <dbReference type="EMBL" id="ROU17713.1"/>
    </source>
</evidence>
<dbReference type="EMBL" id="RHFN01000002">
    <property type="protein sequence ID" value="ROU17713.1"/>
    <property type="molecule type" value="Genomic_DNA"/>
</dbReference>
<dbReference type="Proteomes" id="UP000268051">
    <property type="component" value="Unassembled WGS sequence"/>
</dbReference>
<dbReference type="AlphaFoldDB" id="A0A3N2SDC6"/>
<evidence type="ECO:0000256" key="1">
    <source>
        <dbReference type="SAM" id="Phobius"/>
    </source>
</evidence>
<dbReference type="OrthoDB" id="6625065at2"/>
<comment type="caution">
    <text evidence="2">The sequence shown here is derived from an EMBL/GenBank/DDBJ whole genome shotgun (WGS) entry which is preliminary data.</text>
</comment>
<keyword evidence="1" id="KW-0812">Transmembrane</keyword>
<proteinExistence type="predicted"/>
<sequence length="67" mass="8183">MLYRRCWPDKRSAIRPTFSRYALPYSIPIAIISLQYIDMRNPYFRRIFKQVCWSSTPNFIQLRIGHE</sequence>
<gene>
    <name evidence="2" type="ORF">EB837_02530</name>
</gene>
<organism evidence="2 3">
    <name type="scientific">Kluyvera ascorbata</name>
    <dbReference type="NCBI Taxonomy" id="51288"/>
    <lineage>
        <taxon>Bacteria</taxon>
        <taxon>Pseudomonadati</taxon>
        <taxon>Pseudomonadota</taxon>
        <taxon>Gammaproteobacteria</taxon>
        <taxon>Enterobacterales</taxon>
        <taxon>Enterobacteriaceae</taxon>
        <taxon>Kluyvera</taxon>
    </lineage>
</organism>
<reference evidence="2 3" key="1">
    <citation type="submission" date="2018-10" db="EMBL/GenBank/DDBJ databases">
        <title>Horizontal transference of carbapenem resistance between Klebsiella pneumoniae and Kluyvera ascorbata during abdominal infection: a case report.</title>
        <authorList>
            <person name="Raro O.H.F."/>
            <person name="Lima-Morales D."/>
            <person name="Barth A.L."/>
            <person name="Paim T.G.S."/>
            <person name="Mott M.P."/>
            <person name="Riche C.V.W."/>
            <person name="Teixeira U.F."/>
            <person name="Waechter F."/>
            <person name="Dias C.A.G."/>
        </authorList>
    </citation>
    <scope>NUCLEOTIDE SEQUENCE [LARGE SCALE GENOMIC DNA]</scope>
    <source>
        <strain evidence="2 3">OT2</strain>
    </source>
</reference>
<accession>A0A3N2SDC6</accession>
<protein>
    <submittedName>
        <fullName evidence="2">Uncharacterized protein</fullName>
    </submittedName>
</protein>
<feature type="transmembrane region" description="Helical" evidence="1">
    <location>
        <begin position="21"/>
        <end position="37"/>
    </location>
</feature>
<keyword evidence="1" id="KW-0472">Membrane</keyword>
<keyword evidence="1" id="KW-1133">Transmembrane helix</keyword>